<evidence type="ECO:0000313" key="2">
    <source>
        <dbReference type="Proteomes" id="UP000324800"/>
    </source>
</evidence>
<proteinExistence type="predicted"/>
<dbReference type="EMBL" id="SNRW01009856">
    <property type="protein sequence ID" value="KAA6377393.1"/>
    <property type="molecule type" value="Genomic_DNA"/>
</dbReference>
<evidence type="ECO:0000313" key="1">
    <source>
        <dbReference type="EMBL" id="KAA6377393.1"/>
    </source>
</evidence>
<dbReference type="AlphaFoldDB" id="A0A5J4V4C9"/>
<name>A0A5J4V4C9_9EUKA</name>
<dbReference type="InterPro" id="IPR012337">
    <property type="entry name" value="RNaseH-like_sf"/>
</dbReference>
<protein>
    <submittedName>
        <fullName evidence="1">Uncharacterized protein</fullName>
    </submittedName>
</protein>
<dbReference type="OrthoDB" id="6159421at2759"/>
<accession>A0A5J4V4C9</accession>
<dbReference type="Proteomes" id="UP000324800">
    <property type="component" value="Unassembled WGS sequence"/>
</dbReference>
<reference evidence="1 2" key="1">
    <citation type="submission" date="2019-03" db="EMBL/GenBank/DDBJ databases">
        <title>Single cell metagenomics reveals metabolic interactions within the superorganism composed of flagellate Streblomastix strix and complex community of Bacteroidetes bacteria on its surface.</title>
        <authorList>
            <person name="Treitli S.C."/>
            <person name="Kolisko M."/>
            <person name="Husnik F."/>
            <person name="Keeling P."/>
            <person name="Hampl V."/>
        </authorList>
    </citation>
    <scope>NUCLEOTIDE SEQUENCE [LARGE SCALE GENOMIC DNA]</scope>
    <source>
        <strain evidence="1">ST1C</strain>
    </source>
</reference>
<gene>
    <name evidence="1" type="ORF">EZS28_027080</name>
</gene>
<organism evidence="1 2">
    <name type="scientific">Streblomastix strix</name>
    <dbReference type="NCBI Taxonomy" id="222440"/>
    <lineage>
        <taxon>Eukaryota</taxon>
        <taxon>Metamonada</taxon>
        <taxon>Preaxostyla</taxon>
        <taxon>Oxymonadida</taxon>
        <taxon>Streblomastigidae</taxon>
        <taxon>Streblomastix</taxon>
    </lineage>
</organism>
<comment type="caution">
    <text evidence="1">The sequence shown here is derived from an EMBL/GenBank/DDBJ whole genome shotgun (WGS) entry which is preliminary data.</text>
</comment>
<sequence length="585" mass="66686">MKKETPIEDTKDLQLFINLKPVKRQRMQKADHMMGWNGELLTKQEFNEVTPHPWKPNEFRTNCEFYNRGAFRICIYSKCKENGDLIKSGNSNHKYAHCCCQYHGERCQWEQRMDQIKDFKHDNCLGEKLELDIVGASSEMIEKAIANFARIHNIPFEVCASPEMRDIIIKSMNLQYVFSNEISENLAPELDSKRIRLSMIDQAHENCFKRLQQFRGRYASLILDGGMISHTHVVAVLLTSPMLDCLPLLLTLHTGNITSDGYAKLVSQISLDLTKLEIIISGSTTDGATALAAGLSLFSPNNYSKYLTGKNAKLLYNRCADHLLDRAFRNAICPNKIIDQMINLMNTEINSLHSMNNEKEIEIYARSFSKTRWIGLFLSARWLVMHKDQILKSKLKISVYSLRFTEHFYYITKPLFETVSKLESNTASICQDRSDLFATAFALSYPGQQLMISGSIGSVQASDQNVTTFLSTKISSLIPKSPVVVHELDEDESKKASLFEAEAYEFLLGNYCRVKDSLLLINPFVYWMSVKKGNSMKQCFADFALRILSLPASEAGCERIFSEAKRVLGLSRHLMSLQTIFCHLV</sequence>
<dbReference type="SUPFAM" id="SSF53098">
    <property type="entry name" value="Ribonuclease H-like"/>
    <property type="match status" value="1"/>
</dbReference>